<dbReference type="Pfam" id="PF05378">
    <property type="entry name" value="Hydant_A_N"/>
    <property type="match status" value="1"/>
</dbReference>
<dbReference type="AlphaFoldDB" id="D5BP53"/>
<dbReference type="GO" id="GO:0017168">
    <property type="term" value="F:5-oxoprolinase (ATP-hydrolyzing) activity"/>
    <property type="evidence" value="ECO:0007669"/>
    <property type="project" value="TreeGrafter"/>
</dbReference>
<gene>
    <name evidence="3" type="ordered locus">SAR116_2244</name>
</gene>
<dbReference type="PANTHER" id="PTHR11365:SF2">
    <property type="entry name" value="5-OXOPROLINASE"/>
    <property type="match status" value="1"/>
</dbReference>
<feature type="domain" description="Hydantoinase/oxoprolinase N-terminal" evidence="2">
    <location>
        <begin position="5"/>
        <end position="168"/>
    </location>
</feature>
<protein>
    <submittedName>
        <fullName evidence="3">Hydantoinase/oxoprolinase</fullName>
        <ecNumber evidence="3">3.5.2.2</ecNumber>
    </submittedName>
</protein>
<organism evidence="3 4">
    <name type="scientific">Puniceispirillum marinum (strain IMCC1322)</name>
    <dbReference type="NCBI Taxonomy" id="488538"/>
    <lineage>
        <taxon>Bacteria</taxon>
        <taxon>Pseudomonadati</taxon>
        <taxon>Pseudomonadota</taxon>
        <taxon>Alphaproteobacteria</taxon>
        <taxon>Candidatus Puniceispirillales</taxon>
        <taxon>Candidatus Puniceispirillaceae</taxon>
        <taxon>Candidatus Puniceispirillum</taxon>
    </lineage>
</organism>
<dbReference type="RefSeq" id="WP_013047114.1">
    <property type="nucleotide sequence ID" value="NC_014010.1"/>
</dbReference>
<dbReference type="InterPro" id="IPR008040">
    <property type="entry name" value="Hydant_A_N"/>
</dbReference>
<accession>D5BP53</accession>
<evidence type="ECO:0000313" key="4">
    <source>
        <dbReference type="Proteomes" id="UP000007460"/>
    </source>
</evidence>
<dbReference type="PANTHER" id="PTHR11365">
    <property type="entry name" value="5-OXOPROLINASE RELATED"/>
    <property type="match status" value="1"/>
</dbReference>
<dbReference type="InterPro" id="IPR002821">
    <property type="entry name" value="Hydantoinase_A"/>
</dbReference>
<dbReference type="OrthoDB" id="9814788at2"/>
<dbReference type="GO" id="GO:0004157">
    <property type="term" value="F:dihydropyrimidinase activity"/>
    <property type="evidence" value="ECO:0007669"/>
    <property type="project" value="UniProtKB-EC"/>
</dbReference>
<keyword evidence="3" id="KW-0378">Hydrolase</keyword>
<dbReference type="eggNOG" id="COG0145">
    <property type="taxonomic scope" value="Bacteria"/>
</dbReference>
<dbReference type="KEGG" id="apb:SAR116_2244"/>
<name>D5BP53_PUNMI</name>
<feature type="domain" description="Hydantoinase A/oxoprolinase" evidence="1">
    <location>
        <begin position="189"/>
        <end position="327"/>
    </location>
</feature>
<sequence length="682" mass="71010">MTLVIGLDTGGTFTDAALLDAKAGTVLATGKSLTTREDLSIGLSGAISKTLDAFDGDRRDIGLVSLSTTLATNAVVEGVGGRVCLIMIGFDEAALERADLARALGQDPVYFINGGHRADGGQQAPLDKDALITAITSIGKDVSAFAVASHFATRNPGHETEARRLIRDLTGCPVTCSHELSSSLGGPRRALTAILNARLINLLEQLIAATETIMTSQGLDCPLMVVKGDGSLLHSDFARTRPVETVLSGPAASLSGAAFLAGTKTALIADIGGTTTDVAFLQNGAPRLKPDGAFVGGWQTMVEAAEIRTCGLGGDSEVQPISRGRSTGITLGPRRAIPLSILAQSWPEVKTILKAQLDLIVPMATDGRFVIPVMPDGIPSWLTRSEARLAQKALETGPSAIADLAATQLALGAVDRLISRGLLALASFTPTDATHVTGDFTDFDAEAASLGAALMARQKNGFGDPIAENEIHIARMTLAELHRKSALALTDAAFAHDGAGENIASSNSLLADMFTAQPTAQNSDNTQSSFLADNKPKKLVSVSMQLDTSLIALGASAATHYPHIARLMNLDLTVPKHADVAGAVGAAAGSVRQRVMISVTQPTEGKFRVHLPDGPVDLGIMEDALIRARDAAHRLASDRALNAGGTQIDVTLSEDVKLVPLSADRDLFIEALIYATAEGRAA</sequence>
<dbReference type="GO" id="GO:0006749">
    <property type="term" value="P:glutathione metabolic process"/>
    <property type="evidence" value="ECO:0007669"/>
    <property type="project" value="TreeGrafter"/>
</dbReference>
<dbReference type="HOGENOM" id="CLU_014140_1_0_5"/>
<dbReference type="EC" id="3.5.2.2" evidence="3"/>
<proteinExistence type="predicted"/>
<dbReference type="InterPro" id="IPR045079">
    <property type="entry name" value="Oxoprolinase-like"/>
</dbReference>
<dbReference type="Proteomes" id="UP000007460">
    <property type="component" value="Chromosome"/>
</dbReference>
<evidence type="ECO:0000313" key="3">
    <source>
        <dbReference type="EMBL" id="ADE40487.1"/>
    </source>
</evidence>
<dbReference type="Pfam" id="PF01968">
    <property type="entry name" value="Hydantoinase_A"/>
    <property type="match status" value="1"/>
</dbReference>
<dbReference type="SUPFAM" id="SSF53067">
    <property type="entry name" value="Actin-like ATPase domain"/>
    <property type="match status" value="1"/>
</dbReference>
<reference evidence="3 4" key="1">
    <citation type="journal article" date="2010" name="J. Bacteriol.">
        <title>Complete genome sequence of "Candidatus Puniceispirillum marinum" IMCC1322, a representative of the SAR116 clade in the Alphaproteobacteria.</title>
        <authorList>
            <person name="Oh H.M."/>
            <person name="Kwon K.K."/>
            <person name="Kang I."/>
            <person name="Kang S.G."/>
            <person name="Lee J.H."/>
            <person name="Kim S.J."/>
            <person name="Cho J.C."/>
        </authorList>
    </citation>
    <scope>NUCLEOTIDE SEQUENCE [LARGE SCALE GENOMIC DNA]</scope>
    <source>
        <strain evidence="3 4">IMCC1322</strain>
    </source>
</reference>
<evidence type="ECO:0000259" key="2">
    <source>
        <dbReference type="Pfam" id="PF05378"/>
    </source>
</evidence>
<evidence type="ECO:0000259" key="1">
    <source>
        <dbReference type="Pfam" id="PF01968"/>
    </source>
</evidence>
<dbReference type="InterPro" id="IPR043129">
    <property type="entry name" value="ATPase_NBD"/>
</dbReference>
<keyword evidence="4" id="KW-1185">Reference proteome</keyword>
<dbReference type="EMBL" id="CP001751">
    <property type="protein sequence ID" value="ADE40487.1"/>
    <property type="molecule type" value="Genomic_DNA"/>
</dbReference>
<dbReference type="STRING" id="488538.SAR116_2244"/>
<dbReference type="GO" id="GO:0005829">
    <property type="term" value="C:cytosol"/>
    <property type="evidence" value="ECO:0007669"/>
    <property type="project" value="TreeGrafter"/>
</dbReference>